<organism evidence="2 3">
    <name type="scientific">Senna tora</name>
    <dbReference type="NCBI Taxonomy" id="362788"/>
    <lineage>
        <taxon>Eukaryota</taxon>
        <taxon>Viridiplantae</taxon>
        <taxon>Streptophyta</taxon>
        <taxon>Embryophyta</taxon>
        <taxon>Tracheophyta</taxon>
        <taxon>Spermatophyta</taxon>
        <taxon>Magnoliopsida</taxon>
        <taxon>eudicotyledons</taxon>
        <taxon>Gunneridae</taxon>
        <taxon>Pentapetalae</taxon>
        <taxon>rosids</taxon>
        <taxon>fabids</taxon>
        <taxon>Fabales</taxon>
        <taxon>Fabaceae</taxon>
        <taxon>Caesalpinioideae</taxon>
        <taxon>Cassia clade</taxon>
        <taxon>Senna</taxon>
    </lineage>
</organism>
<dbReference type="AlphaFoldDB" id="A0A834TSV6"/>
<dbReference type="Proteomes" id="UP000634136">
    <property type="component" value="Unassembled WGS sequence"/>
</dbReference>
<dbReference type="InterPro" id="IPR019557">
    <property type="entry name" value="AminoTfrase-like_pln_mobile"/>
</dbReference>
<evidence type="ECO:0000313" key="2">
    <source>
        <dbReference type="EMBL" id="KAF7823304.1"/>
    </source>
</evidence>
<comment type="caution">
    <text evidence="2">The sequence shown here is derived from an EMBL/GenBank/DDBJ whole genome shotgun (WGS) entry which is preliminary data.</text>
</comment>
<feature type="domain" description="Aminotransferase-like plant mobile" evidence="1">
    <location>
        <begin position="2"/>
        <end position="115"/>
    </location>
</feature>
<dbReference type="PANTHER" id="PTHR46033:SF8">
    <property type="entry name" value="PROTEIN MAINTENANCE OF MERISTEMS-LIKE"/>
    <property type="match status" value="1"/>
</dbReference>
<keyword evidence="3" id="KW-1185">Reference proteome</keyword>
<reference evidence="2" key="1">
    <citation type="submission" date="2020-09" db="EMBL/GenBank/DDBJ databases">
        <title>Genome-Enabled Discovery of Anthraquinone Biosynthesis in Senna tora.</title>
        <authorList>
            <person name="Kang S.-H."/>
            <person name="Pandey R.P."/>
            <person name="Lee C.-M."/>
            <person name="Sim J.-S."/>
            <person name="Jeong J.-T."/>
            <person name="Choi B.-S."/>
            <person name="Jung M."/>
            <person name="Ginzburg D."/>
            <person name="Zhao K."/>
            <person name="Won S.Y."/>
            <person name="Oh T.-J."/>
            <person name="Yu Y."/>
            <person name="Kim N.-H."/>
            <person name="Lee O.R."/>
            <person name="Lee T.-H."/>
            <person name="Bashyal P."/>
            <person name="Kim T.-S."/>
            <person name="Lee W.-H."/>
            <person name="Kawkins C."/>
            <person name="Kim C.-K."/>
            <person name="Kim J.S."/>
            <person name="Ahn B.O."/>
            <person name="Rhee S.Y."/>
            <person name="Sohng J.K."/>
        </authorList>
    </citation>
    <scope>NUCLEOTIDE SEQUENCE</scope>
    <source>
        <tissue evidence="2">Leaf</tissue>
    </source>
</reference>
<dbReference type="GO" id="GO:0010073">
    <property type="term" value="P:meristem maintenance"/>
    <property type="evidence" value="ECO:0007669"/>
    <property type="project" value="InterPro"/>
</dbReference>
<dbReference type="PANTHER" id="PTHR46033">
    <property type="entry name" value="PROTEIN MAIN-LIKE 2"/>
    <property type="match status" value="1"/>
</dbReference>
<protein>
    <submittedName>
        <fullName evidence="2">Serine/threonine-protein phosphatase 7 long form-like protein</fullName>
    </submittedName>
</protein>
<sequence length="194" mass="22486">MPYSTPDVAKLIPYYCLNTPEIWRTSVPVICFYIVEWHHADRVLRQFGMTQPIPEPPKDLGDLHEVTLKGKTQVDWYQRHHPWIAQWQAWATTVIESPPATTALTRRSEYMEWYRRHTRRWIGPDSAAIGFVVDTADRLITQIYQDGSSFQPFAQEVGMGCKTILQTVGGQLPPFAQMSFQPSHVDHQVNDDRF</sequence>
<dbReference type="OrthoDB" id="852241at2759"/>
<dbReference type="EMBL" id="JAAIUW010000007">
    <property type="protein sequence ID" value="KAF7823304.1"/>
    <property type="molecule type" value="Genomic_DNA"/>
</dbReference>
<evidence type="ECO:0000313" key="3">
    <source>
        <dbReference type="Proteomes" id="UP000634136"/>
    </source>
</evidence>
<name>A0A834TSV6_9FABA</name>
<gene>
    <name evidence="2" type="ORF">G2W53_021448</name>
</gene>
<dbReference type="InterPro" id="IPR044824">
    <property type="entry name" value="MAIN-like"/>
</dbReference>
<dbReference type="Pfam" id="PF10536">
    <property type="entry name" value="PMD"/>
    <property type="match status" value="1"/>
</dbReference>
<accession>A0A834TSV6</accession>
<proteinExistence type="predicted"/>
<evidence type="ECO:0000259" key="1">
    <source>
        <dbReference type="Pfam" id="PF10536"/>
    </source>
</evidence>